<evidence type="ECO:0000313" key="1">
    <source>
        <dbReference type="EMBL" id="UUC44828.1"/>
    </source>
</evidence>
<protein>
    <submittedName>
        <fullName evidence="1">Uncharacterized protein</fullName>
    </submittedName>
</protein>
<organism evidence="1 2">
    <name type="scientific">Flavobacterium cerinum</name>
    <dbReference type="NCBI Taxonomy" id="2502784"/>
    <lineage>
        <taxon>Bacteria</taxon>
        <taxon>Pseudomonadati</taxon>
        <taxon>Bacteroidota</taxon>
        <taxon>Flavobacteriia</taxon>
        <taxon>Flavobacteriales</taxon>
        <taxon>Flavobacteriaceae</taxon>
        <taxon>Flavobacterium</taxon>
    </lineage>
</organism>
<sequence length="145" mass="16573">MASGFITLPDGTDWSSRSTGYDLVLEQIMHELSNSDDEGILKNWIHYILPDEENGDIDSGYCFYKNGTESILRILDTRLMHTTFQKLFWNSVQSLSVKLTDETPEGFLVRQLDRCYTNSLLNPYKEPEDPDLNDLLSVGGFKIGR</sequence>
<evidence type="ECO:0000313" key="2">
    <source>
        <dbReference type="Proteomes" id="UP001059844"/>
    </source>
</evidence>
<gene>
    <name evidence="1" type="ORF">NOX80_14475</name>
</gene>
<dbReference type="Proteomes" id="UP001059844">
    <property type="component" value="Chromosome"/>
</dbReference>
<accession>A0ABY5IPR1</accession>
<name>A0ABY5IPR1_9FLAO</name>
<dbReference type="EMBL" id="CP101751">
    <property type="protein sequence ID" value="UUC44828.1"/>
    <property type="molecule type" value="Genomic_DNA"/>
</dbReference>
<proteinExistence type="predicted"/>
<dbReference type="RefSeq" id="WP_256550513.1">
    <property type="nucleotide sequence ID" value="NZ_CP101751.1"/>
</dbReference>
<reference evidence="1" key="1">
    <citation type="submission" date="2022-07" db="EMBL/GenBank/DDBJ databases">
        <title>Isolation, identification, and degradation of a PFOSA degrading strain from sewage treatment plant.</title>
        <authorList>
            <person name="Zhang L."/>
            <person name="Huo Y."/>
        </authorList>
    </citation>
    <scope>NUCLEOTIDE SEQUENCE</scope>
    <source>
        <strain evidence="1">C1</strain>
    </source>
</reference>
<keyword evidence="2" id="KW-1185">Reference proteome</keyword>